<dbReference type="InterPro" id="IPR037069">
    <property type="entry name" value="AcylCoA_DH/ox_N_sf"/>
</dbReference>
<evidence type="ECO:0000259" key="15">
    <source>
        <dbReference type="Pfam" id="PF02771"/>
    </source>
</evidence>
<comment type="pathway">
    <text evidence="7">Sulfur metabolism; dibenzothiophene degradation.</text>
</comment>
<comment type="similarity">
    <text evidence="8">Belongs to the DszC flavin monooxygenase family.</text>
</comment>
<dbReference type="InterPro" id="IPR036250">
    <property type="entry name" value="AcylCo_DH-like_C"/>
</dbReference>
<dbReference type="GO" id="GO:0006552">
    <property type="term" value="P:L-leucine catabolic process"/>
    <property type="evidence" value="ECO:0007669"/>
    <property type="project" value="TreeGrafter"/>
</dbReference>
<dbReference type="Gene3D" id="2.40.110.10">
    <property type="entry name" value="Butyryl-CoA Dehydrogenase, subunit A, domain 2"/>
    <property type="match status" value="1"/>
</dbReference>
<evidence type="ECO:0000256" key="1">
    <source>
        <dbReference type="ARBA" id="ARBA00004496"/>
    </source>
</evidence>
<dbReference type="PANTHER" id="PTHR43884">
    <property type="entry name" value="ACYL-COA DEHYDROGENASE"/>
    <property type="match status" value="1"/>
</dbReference>
<keyword evidence="18" id="KW-1185">Reference proteome</keyword>
<gene>
    <name evidence="17" type="ORF">D3879_04590</name>
</gene>
<evidence type="ECO:0000256" key="3">
    <source>
        <dbReference type="ARBA" id="ARBA00022643"/>
    </source>
</evidence>
<evidence type="ECO:0000259" key="14">
    <source>
        <dbReference type="Pfam" id="PF02770"/>
    </source>
</evidence>
<dbReference type="Gene3D" id="1.10.540.10">
    <property type="entry name" value="Acyl-CoA dehydrogenase/oxidase, N-terminal domain"/>
    <property type="match status" value="1"/>
</dbReference>
<dbReference type="InterPro" id="IPR013107">
    <property type="entry name" value="Acyl-CoA_DH_C"/>
</dbReference>
<dbReference type="EC" id="1.14.14.21" evidence="9"/>
<evidence type="ECO:0000256" key="12">
    <source>
        <dbReference type="ARBA" id="ARBA00048445"/>
    </source>
</evidence>
<name>A0A418XJF8_9PSED</name>
<dbReference type="AlphaFoldDB" id="A0A418XJF8"/>
<dbReference type="OrthoDB" id="571684at2"/>
<comment type="catalytic activity">
    <reaction evidence="11">
        <text>dibenzothiophene + FMNH2 + O2 = dibenzothiophene 5-oxide + FMN + H2O + H(+)</text>
        <dbReference type="Rhea" id="RHEA:49076"/>
        <dbReference type="ChEBI" id="CHEBI:15377"/>
        <dbReference type="ChEBI" id="CHEBI:15378"/>
        <dbReference type="ChEBI" id="CHEBI:15379"/>
        <dbReference type="ChEBI" id="CHEBI:23681"/>
        <dbReference type="ChEBI" id="CHEBI:23683"/>
        <dbReference type="ChEBI" id="CHEBI:57618"/>
        <dbReference type="ChEBI" id="CHEBI:58210"/>
    </reaction>
</comment>
<organism evidence="17 18">
    <name type="scientific">Pseudomonas cavernicola</name>
    <dbReference type="NCBI Taxonomy" id="2320866"/>
    <lineage>
        <taxon>Bacteria</taxon>
        <taxon>Pseudomonadati</taxon>
        <taxon>Pseudomonadota</taxon>
        <taxon>Gammaproteobacteria</taxon>
        <taxon>Pseudomonadales</taxon>
        <taxon>Pseudomonadaceae</taxon>
        <taxon>Pseudomonas</taxon>
    </lineage>
</organism>
<dbReference type="PIRSF" id="PIRSF016578">
    <property type="entry name" value="HsaA"/>
    <property type="match status" value="1"/>
</dbReference>
<comment type="subcellular location">
    <subcellularLocation>
        <location evidence="1">Cytoplasm</location>
    </subcellularLocation>
</comment>
<feature type="domain" description="Acyl-CoA dehydrogenase C-terminal" evidence="16">
    <location>
        <begin position="254"/>
        <end position="385"/>
    </location>
</feature>
<sequence length="410" mass="45267">MAAELRAARAHPGQAPLFESRLFPAEFGGRTAKVERLARRLAATAVERDQRGGSASAERQLLRDSGLLSLAIPQSFGGQGVAWPEIYHLVRYLAAVDSSLAHLFAFQHLQVATLLLFASIDQQRHWLTRTAQEQWFWGNASNGRDTRLKLTRRDEHYELNGVKSFCSGALGADALMVSAPRGHSSEERTFLVLPTQREGLAINDDWDGFGQRQTDSGTVQFENVFVDSSEILGPSGASPRSSLRSCLSQLVLTQLYLGNAQGALDAALHYTREQARAWPASGAPEARDEPFIQQRYGELWLQYRSAVPLAEAAAQRLQAAWEKPALTAAERGEVAVQVAEAKVVAARAALEITSQIFEAMGARATSSRYGFDRFWRNVRVHTLHDPIDYKVRDLGRWLLSGVPPSPSLYS</sequence>
<keyword evidence="4" id="KW-0547">Nucleotide-binding</keyword>
<comment type="catalytic activity">
    <reaction evidence="13">
        <text>dibenzothiophene + 2 FMNH2 + 2 O2 = dibenzothiophene 5,5-dioxide + 2 FMN + 2 H2O + 2 H(+)</text>
        <dbReference type="Rhea" id="RHEA:49072"/>
        <dbReference type="ChEBI" id="CHEBI:15377"/>
        <dbReference type="ChEBI" id="CHEBI:15378"/>
        <dbReference type="ChEBI" id="CHEBI:15379"/>
        <dbReference type="ChEBI" id="CHEBI:23681"/>
        <dbReference type="ChEBI" id="CHEBI:57618"/>
        <dbReference type="ChEBI" id="CHEBI:58210"/>
        <dbReference type="ChEBI" id="CHEBI:90356"/>
        <dbReference type="EC" id="1.14.14.21"/>
    </reaction>
</comment>
<dbReference type="SUPFAM" id="SSF47203">
    <property type="entry name" value="Acyl-CoA dehydrogenase C-terminal domain-like"/>
    <property type="match status" value="1"/>
</dbReference>
<evidence type="ECO:0000256" key="5">
    <source>
        <dbReference type="ARBA" id="ARBA00023002"/>
    </source>
</evidence>
<evidence type="ECO:0000256" key="4">
    <source>
        <dbReference type="ARBA" id="ARBA00022741"/>
    </source>
</evidence>
<feature type="domain" description="Acyl-CoA oxidase/dehydrogenase middle" evidence="14">
    <location>
        <begin position="146"/>
        <end position="224"/>
    </location>
</feature>
<dbReference type="Pfam" id="PF02770">
    <property type="entry name" value="Acyl-CoA_dh_M"/>
    <property type="match status" value="1"/>
</dbReference>
<dbReference type="Pfam" id="PF02771">
    <property type="entry name" value="Acyl-CoA_dh_N"/>
    <property type="match status" value="1"/>
</dbReference>
<dbReference type="GO" id="GO:0005737">
    <property type="term" value="C:cytoplasm"/>
    <property type="evidence" value="ECO:0007669"/>
    <property type="project" value="UniProtKB-SubCell"/>
</dbReference>
<keyword evidence="5" id="KW-0560">Oxidoreductase</keyword>
<evidence type="ECO:0000256" key="2">
    <source>
        <dbReference type="ARBA" id="ARBA00022630"/>
    </source>
</evidence>
<dbReference type="PANTHER" id="PTHR43884:SF12">
    <property type="entry name" value="ISOVALERYL-COA DEHYDROGENASE, MITOCHONDRIAL-RELATED"/>
    <property type="match status" value="1"/>
</dbReference>
<keyword evidence="2" id="KW-0285">Flavoprotein</keyword>
<evidence type="ECO:0000256" key="7">
    <source>
        <dbReference type="ARBA" id="ARBA00034307"/>
    </source>
</evidence>
<proteinExistence type="inferred from homology"/>
<dbReference type="RefSeq" id="WP_119952897.1">
    <property type="nucleotide sequence ID" value="NZ_QYUR01000002.1"/>
</dbReference>
<evidence type="ECO:0000256" key="6">
    <source>
        <dbReference type="ARBA" id="ARBA00023033"/>
    </source>
</evidence>
<dbReference type="Proteomes" id="UP000284021">
    <property type="component" value="Unassembled WGS sequence"/>
</dbReference>
<evidence type="ECO:0000313" key="18">
    <source>
        <dbReference type="Proteomes" id="UP000284021"/>
    </source>
</evidence>
<dbReference type="Gene3D" id="1.20.140.10">
    <property type="entry name" value="Butyryl-CoA Dehydrogenase, subunit A, domain 3"/>
    <property type="match status" value="1"/>
</dbReference>
<dbReference type="GO" id="GO:0050660">
    <property type="term" value="F:flavin adenine dinucleotide binding"/>
    <property type="evidence" value="ECO:0007669"/>
    <property type="project" value="InterPro"/>
</dbReference>
<feature type="domain" description="Acyl-CoA dehydrogenase/oxidase N-terminal" evidence="15">
    <location>
        <begin position="37"/>
        <end position="132"/>
    </location>
</feature>
<evidence type="ECO:0000256" key="9">
    <source>
        <dbReference type="ARBA" id="ARBA00034328"/>
    </source>
</evidence>
<evidence type="ECO:0000256" key="13">
    <source>
        <dbReference type="ARBA" id="ARBA00049456"/>
    </source>
</evidence>
<dbReference type="InterPro" id="IPR009100">
    <property type="entry name" value="AcylCoA_DH/oxidase_NM_dom_sf"/>
</dbReference>
<dbReference type="InterPro" id="IPR013786">
    <property type="entry name" value="AcylCoA_DH/ox_N"/>
</dbReference>
<dbReference type="SUPFAM" id="SSF56645">
    <property type="entry name" value="Acyl-CoA dehydrogenase NM domain-like"/>
    <property type="match status" value="1"/>
</dbReference>
<dbReference type="EMBL" id="QYUR01000002">
    <property type="protein sequence ID" value="RJG12571.1"/>
    <property type="molecule type" value="Genomic_DNA"/>
</dbReference>
<evidence type="ECO:0000259" key="16">
    <source>
        <dbReference type="Pfam" id="PF08028"/>
    </source>
</evidence>
<dbReference type="InterPro" id="IPR046373">
    <property type="entry name" value="Acyl-CoA_Oxase/DH_mid-dom_sf"/>
</dbReference>
<keyword evidence="6 17" id="KW-0503">Monooxygenase</keyword>
<dbReference type="GO" id="GO:0008470">
    <property type="term" value="F:3-methylbutanoyl-CoA dehydrogenase activity"/>
    <property type="evidence" value="ECO:0007669"/>
    <property type="project" value="TreeGrafter"/>
</dbReference>
<evidence type="ECO:0000313" key="17">
    <source>
        <dbReference type="EMBL" id="RJG12571.1"/>
    </source>
</evidence>
<evidence type="ECO:0000256" key="10">
    <source>
        <dbReference type="ARBA" id="ARBA00034345"/>
    </source>
</evidence>
<dbReference type="GO" id="GO:0004497">
    <property type="term" value="F:monooxygenase activity"/>
    <property type="evidence" value="ECO:0007669"/>
    <property type="project" value="UniProtKB-KW"/>
</dbReference>
<comment type="catalytic activity">
    <reaction evidence="12">
        <text>dibenzothiophene 5-oxide + FMNH2 + O2 = dibenzothiophene 5,5-dioxide + FMN + H2O + H(+)</text>
        <dbReference type="Rhea" id="RHEA:49080"/>
        <dbReference type="ChEBI" id="CHEBI:15377"/>
        <dbReference type="ChEBI" id="CHEBI:15378"/>
        <dbReference type="ChEBI" id="CHEBI:15379"/>
        <dbReference type="ChEBI" id="CHEBI:23683"/>
        <dbReference type="ChEBI" id="CHEBI:57618"/>
        <dbReference type="ChEBI" id="CHEBI:58210"/>
        <dbReference type="ChEBI" id="CHEBI:90356"/>
    </reaction>
</comment>
<reference evidence="17 18" key="1">
    <citation type="submission" date="2018-09" db="EMBL/GenBank/DDBJ databases">
        <authorList>
            <person name="Zhu H."/>
        </authorList>
    </citation>
    <scope>NUCLEOTIDE SEQUENCE [LARGE SCALE GENOMIC DNA]</scope>
    <source>
        <strain evidence="17 18">K1S02-6</strain>
    </source>
</reference>
<comment type="caution">
    <text evidence="17">The sequence shown here is derived from an EMBL/GenBank/DDBJ whole genome shotgun (WGS) entry which is preliminary data.</text>
</comment>
<accession>A0A418XJF8</accession>
<evidence type="ECO:0000256" key="8">
    <source>
        <dbReference type="ARBA" id="ARBA00034317"/>
    </source>
</evidence>
<keyword evidence="3" id="KW-0288">FMN</keyword>
<evidence type="ECO:0000256" key="11">
    <source>
        <dbReference type="ARBA" id="ARBA00047859"/>
    </source>
</evidence>
<protein>
    <recommendedName>
        <fullName evidence="10">Dibenzothiophene monooxygenase</fullName>
        <ecNumber evidence="9">1.14.14.21</ecNumber>
    </recommendedName>
</protein>
<dbReference type="Pfam" id="PF08028">
    <property type="entry name" value="Acyl-CoA_dh_2"/>
    <property type="match status" value="1"/>
</dbReference>
<dbReference type="InterPro" id="IPR006091">
    <property type="entry name" value="Acyl-CoA_Oxase/DH_mid-dom"/>
</dbReference>